<dbReference type="EMBL" id="CP117430">
    <property type="protein sequence ID" value="WLI17529.1"/>
    <property type="molecule type" value="Genomic_DNA"/>
</dbReference>
<keyword evidence="5" id="KW-0449">Lipoprotein</keyword>
<accession>A0ABY9GP38</accession>
<keyword evidence="6" id="KW-1185">Reference proteome</keyword>
<dbReference type="PANTHER" id="PTHR30035">
    <property type="entry name" value="LIPOPROTEIN VACJ-RELATED"/>
    <property type="match status" value="1"/>
</dbReference>
<dbReference type="InterPro" id="IPR007428">
    <property type="entry name" value="MlaA"/>
</dbReference>
<name>A0ABY9GP38_9PSED</name>
<evidence type="ECO:0000256" key="4">
    <source>
        <dbReference type="SAM" id="SignalP"/>
    </source>
</evidence>
<dbReference type="RefSeq" id="WP_305423338.1">
    <property type="nucleotide sequence ID" value="NZ_CP117430.1"/>
</dbReference>
<dbReference type="Pfam" id="PF04333">
    <property type="entry name" value="MlaA"/>
    <property type="match status" value="1"/>
</dbReference>
<dbReference type="PROSITE" id="PS51257">
    <property type="entry name" value="PROKAR_LIPOPROTEIN"/>
    <property type="match status" value="1"/>
</dbReference>
<proteinExistence type="inferred from homology"/>
<feature type="chain" id="PRO_5045544711" evidence="4">
    <location>
        <begin position="21"/>
        <end position="264"/>
    </location>
</feature>
<evidence type="ECO:0000256" key="1">
    <source>
        <dbReference type="ARBA" id="ARBA00010634"/>
    </source>
</evidence>
<evidence type="ECO:0000256" key="3">
    <source>
        <dbReference type="SAM" id="MobiDB-lite"/>
    </source>
</evidence>
<evidence type="ECO:0000256" key="2">
    <source>
        <dbReference type="ARBA" id="ARBA00022729"/>
    </source>
</evidence>
<organism evidence="5 6">
    <name type="scientific">Pseudomonas wuhanensis</name>
    <dbReference type="NCBI Taxonomy" id="2954098"/>
    <lineage>
        <taxon>Bacteria</taxon>
        <taxon>Pseudomonadati</taxon>
        <taxon>Pseudomonadota</taxon>
        <taxon>Gammaproteobacteria</taxon>
        <taxon>Pseudomonadales</taxon>
        <taxon>Pseudomonadaceae</taxon>
        <taxon>Pseudomonas</taxon>
    </lineage>
</organism>
<feature type="signal peptide" evidence="4">
    <location>
        <begin position="1"/>
        <end position="20"/>
    </location>
</feature>
<comment type="similarity">
    <text evidence="1">Belongs to the MlaA family.</text>
</comment>
<protein>
    <submittedName>
        <fullName evidence="5">VacJ family lipoprotein</fullName>
    </submittedName>
</protein>
<dbReference type="PRINTS" id="PR01805">
    <property type="entry name" value="VACJLIPOPROT"/>
</dbReference>
<keyword evidence="2 4" id="KW-0732">Signal</keyword>
<dbReference type="Proteomes" id="UP001230768">
    <property type="component" value="Chromosome"/>
</dbReference>
<feature type="region of interest" description="Disordered" evidence="3">
    <location>
        <begin position="243"/>
        <end position="264"/>
    </location>
</feature>
<evidence type="ECO:0000313" key="5">
    <source>
        <dbReference type="EMBL" id="WLI17529.1"/>
    </source>
</evidence>
<reference evidence="5 6" key="1">
    <citation type="submission" date="2023-02" db="EMBL/GenBank/DDBJ databases">
        <title>Evolution of Hrp T3SS in non-pathogenic Pseudomonas fluorescens.</title>
        <authorList>
            <person name="Liao K."/>
            <person name="Wei H."/>
            <person name="Gu Y."/>
        </authorList>
    </citation>
    <scope>NUCLEOTIDE SEQUENCE [LARGE SCALE GENOMIC DNA]</scope>
    <source>
        <strain evidence="5 6">FP607</strain>
    </source>
</reference>
<gene>
    <name evidence="5" type="ORF">PSH88_25325</name>
</gene>
<sequence length="264" mass="27998">MLPFKCAPWLARNTSIAVLAAGLTGCSSQPPPNTDVACVDISYSVYDPAEPFNRAVFAFNRTVDDYALAPVARGYRYLPDFFQTGVHNFVANFGEPKVFINDLLQGNPMRSVNTLGRFALNTTVGVVGLIDVSGMAGIARHDADFGQTFGVWGIGNGPIVELPLFGTSNSRDAAGRVLGFVVDPFGSNSDTVEMLSTINTVGGIVDGRAEALPLTDSLQKLPDYYSALRNVVAEHRAAYVADGKQGSPENTTPPQCTGAPADGF</sequence>
<evidence type="ECO:0000313" key="6">
    <source>
        <dbReference type="Proteomes" id="UP001230768"/>
    </source>
</evidence>
<dbReference type="PANTHER" id="PTHR30035:SF3">
    <property type="entry name" value="INTERMEMBRANE PHOSPHOLIPID TRANSPORT SYSTEM LIPOPROTEIN MLAA"/>
    <property type="match status" value="1"/>
</dbReference>